<sequence>MIRQVDLAEVFTGAEFVPQAVINRTLEYFEHELGIRFGEDADDLDTYKVAGLKVDGRVPLALIQYRGHPADEVTLYMAHDPERFSEAADFLPAILEELHLPRASVTWIREPSAAI</sequence>
<gene>
    <name evidence="1" type="ORF">JMJ56_22345</name>
</gene>
<name>A0ABS1U8B9_9PROT</name>
<dbReference type="EMBL" id="JAETWB010000017">
    <property type="protein sequence ID" value="MBL6080760.1"/>
    <property type="molecule type" value="Genomic_DNA"/>
</dbReference>
<accession>A0ABS1U8B9</accession>
<keyword evidence="2" id="KW-1185">Reference proteome</keyword>
<dbReference type="Proteomes" id="UP000660885">
    <property type="component" value="Unassembled WGS sequence"/>
</dbReference>
<evidence type="ECO:0000313" key="1">
    <source>
        <dbReference type="EMBL" id="MBL6080760.1"/>
    </source>
</evidence>
<reference evidence="1 2" key="1">
    <citation type="submission" date="2021-01" db="EMBL/GenBank/DDBJ databases">
        <title>Belnapia mucosa sp. nov. and Belnapia arida sp. nov., isolated from the Tabernas Desert (Almeria, Spain).</title>
        <authorList>
            <person name="Molina-Menor E."/>
            <person name="Vidal-Verdu A."/>
            <person name="Calonge A."/>
            <person name="Satari L."/>
            <person name="Pereto J."/>
            <person name="Porcar M."/>
        </authorList>
    </citation>
    <scope>NUCLEOTIDE SEQUENCE [LARGE SCALE GENOMIC DNA]</scope>
    <source>
        <strain evidence="1 2">T18</strain>
    </source>
</reference>
<protein>
    <submittedName>
        <fullName evidence="1">Uncharacterized protein</fullName>
    </submittedName>
</protein>
<evidence type="ECO:0000313" key="2">
    <source>
        <dbReference type="Proteomes" id="UP000660885"/>
    </source>
</evidence>
<proteinExistence type="predicted"/>
<dbReference type="RefSeq" id="WP_202833992.1">
    <property type="nucleotide sequence ID" value="NZ_JAETWB010000017.1"/>
</dbReference>
<organism evidence="1 2">
    <name type="scientific">Belnapia arida</name>
    <dbReference type="NCBI Taxonomy" id="2804533"/>
    <lineage>
        <taxon>Bacteria</taxon>
        <taxon>Pseudomonadati</taxon>
        <taxon>Pseudomonadota</taxon>
        <taxon>Alphaproteobacteria</taxon>
        <taxon>Acetobacterales</taxon>
        <taxon>Roseomonadaceae</taxon>
        <taxon>Belnapia</taxon>
    </lineage>
</organism>
<comment type="caution">
    <text evidence="1">The sequence shown here is derived from an EMBL/GenBank/DDBJ whole genome shotgun (WGS) entry which is preliminary data.</text>
</comment>